<comment type="caution">
    <text evidence="6">The sequence shown here is derived from an EMBL/GenBank/DDBJ whole genome shotgun (WGS) entry which is preliminary data.</text>
</comment>
<evidence type="ECO:0000256" key="3">
    <source>
        <dbReference type="ARBA" id="ARBA00022483"/>
    </source>
</evidence>
<name>A0ABN7PCU5_TIMPD</name>
<dbReference type="PANTHER" id="PTHR13043:SF1">
    <property type="entry name" value="EXOCYST COMPLEX COMPONENT 2"/>
    <property type="match status" value="1"/>
</dbReference>
<keyword evidence="3 4" id="KW-0268">Exocytosis</keyword>
<dbReference type="Proteomes" id="UP001153148">
    <property type="component" value="Unassembled WGS sequence"/>
</dbReference>
<evidence type="ECO:0000256" key="4">
    <source>
        <dbReference type="RuleBase" id="RU365069"/>
    </source>
</evidence>
<comment type="similarity">
    <text evidence="1 4">Belongs to the SEC5 family.</text>
</comment>
<keyword evidence="4" id="KW-0653">Protein transport</keyword>
<feature type="domain" description="Exocyst complex component EXOC2/Sec5 N-terminal" evidence="5">
    <location>
        <begin position="2"/>
        <end position="110"/>
    </location>
</feature>
<reference evidence="6" key="1">
    <citation type="submission" date="2021-03" db="EMBL/GenBank/DDBJ databases">
        <authorList>
            <person name="Tran Van P."/>
        </authorList>
    </citation>
    <scope>NUCLEOTIDE SEQUENCE</scope>
</reference>
<dbReference type="InterPro" id="IPR039481">
    <property type="entry name" value="EXOC2/Sec5_N_dom"/>
</dbReference>
<organism evidence="6 7">
    <name type="scientific">Timema podura</name>
    <name type="common">Walking stick</name>
    <dbReference type="NCBI Taxonomy" id="61482"/>
    <lineage>
        <taxon>Eukaryota</taxon>
        <taxon>Metazoa</taxon>
        <taxon>Ecdysozoa</taxon>
        <taxon>Arthropoda</taxon>
        <taxon>Hexapoda</taxon>
        <taxon>Insecta</taxon>
        <taxon>Pterygota</taxon>
        <taxon>Neoptera</taxon>
        <taxon>Polyneoptera</taxon>
        <taxon>Phasmatodea</taxon>
        <taxon>Timematodea</taxon>
        <taxon>Timematoidea</taxon>
        <taxon>Timematidae</taxon>
        <taxon>Timema</taxon>
    </lineage>
</organism>
<dbReference type="InterPro" id="IPR029175">
    <property type="entry name" value="EXOC2/Sec5"/>
</dbReference>
<evidence type="ECO:0000313" key="7">
    <source>
        <dbReference type="Proteomes" id="UP001153148"/>
    </source>
</evidence>
<feature type="non-terminal residue" evidence="6">
    <location>
        <position position="110"/>
    </location>
</feature>
<feature type="non-terminal residue" evidence="6">
    <location>
        <position position="1"/>
    </location>
</feature>
<evidence type="ECO:0000313" key="6">
    <source>
        <dbReference type="EMBL" id="CAG2065618.1"/>
    </source>
</evidence>
<sequence length="110" mass="12849">VSMLEANKLFEEVLARRDRADATRNALGVLQRFKFLFSLPVSIERNIRKGDYDVVINDYARAKNLFGKTDVPVFKKVLTEVEQRIVRLQELLRNKLQDMPSTLEEQKKII</sequence>
<comment type="subunit">
    <text evidence="4">Component of the exocyst complex.</text>
</comment>
<gene>
    <name evidence="6" type="ORF">TPAB3V08_LOCUS12562</name>
</gene>
<evidence type="ECO:0000259" key="5">
    <source>
        <dbReference type="Pfam" id="PF15469"/>
    </source>
</evidence>
<keyword evidence="7" id="KW-1185">Reference proteome</keyword>
<keyword evidence="2 4" id="KW-0813">Transport</keyword>
<dbReference type="Pfam" id="PF15469">
    <property type="entry name" value="Sec5"/>
    <property type="match status" value="1"/>
</dbReference>
<proteinExistence type="inferred from homology"/>
<accession>A0ABN7PCU5</accession>
<dbReference type="EMBL" id="CAJPIN010045061">
    <property type="protein sequence ID" value="CAG2065618.1"/>
    <property type="molecule type" value="Genomic_DNA"/>
</dbReference>
<dbReference type="PANTHER" id="PTHR13043">
    <property type="entry name" value="EXOCYST COMPLEX COMPONENT SEC5"/>
    <property type="match status" value="1"/>
</dbReference>
<comment type="function">
    <text evidence="4">Component of the exocyst complex involved in the docking of exocytic vesicles with fusion sites on the plasma membrane.</text>
</comment>
<evidence type="ECO:0000256" key="1">
    <source>
        <dbReference type="ARBA" id="ARBA00010578"/>
    </source>
</evidence>
<evidence type="ECO:0000256" key="2">
    <source>
        <dbReference type="ARBA" id="ARBA00022448"/>
    </source>
</evidence>
<protein>
    <recommendedName>
        <fullName evidence="4">Exocyst complex component 2</fullName>
    </recommendedName>
</protein>